<dbReference type="InterPro" id="IPR050359">
    <property type="entry name" value="bHLH_transcription_factors"/>
</dbReference>
<dbReference type="InterPro" id="IPR011598">
    <property type="entry name" value="bHLH_dom"/>
</dbReference>
<accession>A0AAE1PBD9</accession>
<comment type="caution">
    <text evidence="3">The sequence shown here is derived from an EMBL/GenBank/DDBJ whole genome shotgun (WGS) entry which is preliminary data.</text>
</comment>
<feature type="domain" description="BHLH" evidence="2">
    <location>
        <begin position="49"/>
        <end position="140"/>
    </location>
</feature>
<dbReference type="EMBL" id="JAWZYT010002269">
    <property type="protein sequence ID" value="KAK4305475.1"/>
    <property type="molecule type" value="Genomic_DNA"/>
</dbReference>
<dbReference type="SUPFAM" id="SSF47459">
    <property type="entry name" value="HLH, helix-loop-helix DNA-binding domain"/>
    <property type="match status" value="1"/>
</dbReference>
<dbReference type="GO" id="GO:0046983">
    <property type="term" value="F:protein dimerization activity"/>
    <property type="evidence" value="ECO:0007669"/>
    <property type="project" value="InterPro"/>
</dbReference>
<dbReference type="PANTHER" id="PTHR19290">
    <property type="entry name" value="BASIC HELIX-LOOP-HELIX PROTEIN NEUROGENIN-RELATED"/>
    <property type="match status" value="1"/>
</dbReference>
<reference evidence="3" key="1">
    <citation type="submission" date="2023-11" db="EMBL/GenBank/DDBJ databases">
        <title>Genome assemblies of two species of porcelain crab, Petrolisthes cinctipes and Petrolisthes manimaculis (Anomura: Porcellanidae).</title>
        <authorList>
            <person name="Angst P."/>
        </authorList>
    </citation>
    <scope>NUCLEOTIDE SEQUENCE</scope>
    <source>
        <strain evidence="3">PB745_02</strain>
        <tissue evidence="3">Gill</tissue>
    </source>
</reference>
<feature type="region of interest" description="Disordered" evidence="1">
    <location>
        <begin position="171"/>
        <end position="190"/>
    </location>
</feature>
<organism evidence="3 4">
    <name type="scientific">Petrolisthes manimaculis</name>
    <dbReference type="NCBI Taxonomy" id="1843537"/>
    <lineage>
        <taxon>Eukaryota</taxon>
        <taxon>Metazoa</taxon>
        <taxon>Ecdysozoa</taxon>
        <taxon>Arthropoda</taxon>
        <taxon>Crustacea</taxon>
        <taxon>Multicrustacea</taxon>
        <taxon>Malacostraca</taxon>
        <taxon>Eumalacostraca</taxon>
        <taxon>Eucarida</taxon>
        <taxon>Decapoda</taxon>
        <taxon>Pleocyemata</taxon>
        <taxon>Anomura</taxon>
        <taxon>Galatheoidea</taxon>
        <taxon>Porcellanidae</taxon>
        <taxon>Petrolisthes</taxon>
    </lineage>
</organism>
<proteinExistence type="predicted"/>
<dbReference type="AlphaFoldDB" id="A0AAE1PBD9"/>
<feature type="compositionally biased region" description="Basic and acidic residues" evidence="1">
    <location>
        <begin position="27"/>
        <end position="37"/>
    </location>
</feature>
<name>A0AAE1PBD9_9EUCA</name>
<gene>
    <name evidence="3" type="ORF">Pmani_022636</name>
</gene>
<dbReference type="GO" id="GO:0009653">
    <property type="term" value="P:anatomical structure morphogenesis"/>
    <property type="evidence" value="ECO:0007669"/>
    <property type="project" value="TreeGrafter"/>
</dbReference>
<dbReference type="GO" id="GO:0070888">
    <property type="term" value="F:E-box binding"/>
    <property type="evidence" value="ECO:0007669"/>
    <property type="project" value="TreeGrafter"/>
</dbReference>
<evidence type="ECO:0000313" key="4">
    <source>
        <dbReference type="Proteomes" id="UP001292094"/>
    </source>
</evidence>
<sequence>MGRRTEKYCLRPRVGVRRLQQDRYRENTVIKREESNKCPKSRPPPLSKYRRKTANARERHRMKEINDAFETLRRILPDFCTGQTPPQTPSTATPIASPATPTTNLPATAIATTTAAAAVTATSHTKINTLRLAVSYIRSLSHLLQEEEEEEEEEGPSISLLDDLHLGQVTPHVRSQESGPETIAGSEIDQYTTGYLATPSTTSIKGTPGRPFITPSSPLAFSSFLDSGSGSSGSGGSGSGGGGSDLSEFPSDDSCCVFEDNNYDFFDDIPVLSEVDPIALLLTTESESQVSV</sequence>
<evidence type="ECO:0000313" key="3">
    <source>
        <dbReference type="EMBL" id="KAK4305475.1"/>
    </source>
</evidence>
<dbReference type="Proteomes" id="UP001292094">
    <property type="component" value="Unassembled WGS sequence"/>
</dbReference>
<protein>
    <recommendedName>
        <fullName evidence="2">BHLH domain-containing protein</fullName>
    </recommendedName>
</protein>
<dbReference type="GO" id="GO:0045944">
    <property type="term" value="P:positive regulation of transcription by RNA polymerase II"/>
    <property type="evidence" value="ECO:0007669"/>
    <property type="project" value="TreeGrafter"/>
</dbReference>
<dbReference type="SMART" id="SM00353">
    <property type="entry name" value="HLH"/>
    <property type="match status" value="1"/>
</dbReference>
<dbReference type="Gene3D" id="4.10.280.10">
    <property type="entry name" value="Helix-loop-helix DNA-binding domain"/>
    <property type="match status" value="1"/>
</dbReference>
<dbReference type="GO" id="GO:0005634">
    <property type="term" value="C:nucleus"/>
    <property type="evidence" value="ECO:0007669"/>
    <property type="project" value="TreeGrafter"/>
</dbReference>
<dbReference type="PANTHER" id="PTHR19290:SF147">
    <property type="entry name" value="HELIX-LOOP-HELIX PROTEIN DELILAH"/>
    <property type="match status" value="1"/>
</dbReference>
<feature type="compositionally biased region" description="Gly residues" evidence="1">
    <location>
        <begin position="230"/>
        <end position="244"/>
    </location>
</feature>
<feature type="region of interest" description="Disordered" evidence="1">
    <location>
        <begin position="224"/>
        <end position="251"/>
    </location>
</feature>
<dbReference type="PROSITE" id="PS50888">
    <property type="entry name" value="BHLH"/>
    <property type="match status" value="1"/>
</dbReference>
<keyword evidence="4" id="KW-1185">Reference proteome</keyword>
<dbReference type="GO" id="GO:0003700">
    <property type="term" value="F:DNA-binding transcription factor activity"/>
    <property type="evidence" value="ECO:0007669"/>
    <property type="project" value="TreeGrafter"/>
</dbReference>
<feature type="region of interest" description="Disordered" evidence="1">
    <location>
        <begin position="27"/>
        <end position="57"/>
    </location>
</feature>
<dbReference type="InterPro" id="IPR036638">
    <property type="entry name" value="HLH_DNA-bd_sf"/>
</dbReference>
<evidence type="ECO:0000256" key="1">
    <source>
        <dbReference type="SAM" id="MobiDB-lite"/>
    </source>
</evidence>
<dbReference type="Pfam" id="PF00010">
    <property type="entry name" value="HLH"/>
    <property type="match status" value="1"/>
</dbReference>
<evidence type="ECO:0000259" key="2">
    <source>
        <dbReference type="PROSITE" id="PS50888"/>
    </source>
</evidence>